<protein>
    <submittedName>
        <fullName evidence="3">Uncharacterized protein</fullName>
    </submittedName>
</protein>
<evidence type="ECO:0000313" key="2">
    <source>
        <dbReference type="EMBL" id="GFG54638.1"/>
    </source>
</evidence>
<dbReference type="EMBL" id="PDCP01000023">
    <property type="protein sequence ID" value="PEG37939.1"/>
    <property type="molecule type" value="Genomic_DNA"/>
</dbReference>
<dbReference type="Proteomes" id="UP000465302">
    <property type="component" value="Unassembled WGS sequence"/>
</dbReference>
<reference evidence="2 5" key="2">
    <citation type="journal article" date="2019" name="Emerg. Microbes Infect.">
        <title>Comprehensive subspecies identification of 175 nontuberculous mycobacteria species based on 7547 genomic profiles.</title>
        <authorList>
            <person name="Matsumoto Y."/>
            <person name="Kinjo T."/>
            <person name="Motooka D."/>
            <person name="Nabeya D."/>
            <person name="Jung N."/>
            <person name="Uechi K."/>
            <person name="Horii T."/>
            <person name="Iida T."/>
            <person name="Fujita J."/>
            <person name="Nakamura S."/>
        </authorList>
    </citation>
    <scope>NUCLEOTIDE SEQUENCE [LARGE SCALE GENOMIC DNA]</scope>
    <source>
        <strain evidence="2 5">JCM 6377</strain>
    </source>
</reference>
<organism evidence="3 4">
    <name type="scientific">Mycolicibacterium agri</name>
    <name type="common">Mycobacterium agri</name>
    <dbReference type="NCBI Taxonomy" id="36811"/>
    <lineage>
        <taxon>Bacteria</taxon>
        <taxon>Bacillati</taxon>
        <taxon>Actinomycetota</taxon>
        <taxon>Actinomycetes</taxon>
        <taxon>Mycobacteriales</taxon>
        <taxon>Mycobacteriaceae</taxon>
        <taxon>Mycolicibacterium</taxon>
    </lineage>
</organism>
<feature type="transmembrane region" description="Helical" evidence="1">
    <location>
        <begin position="47"/>
        <end position="65"/>
    </location>
</feature>
<reference evidence="2" key="3">
    <citation type="submission" date="2020-02" db="EMBL/GenBank/DDBJ databases">
        <authorList>
            <person name="Matsumoto Y."/>
            <person name="Motooka D."/>
            <person name="Nakamura S."/>
        </authorList>
    </citation>
    <scope>NUCLEOTIDE SEQUENCE</scope>
    <source>
        <strain evidence="2">JCM 6377</strain>
    </source>
</reference>
<evidence type="ECO:0000313" key="5">
    <source>
        <dbReference type="Proteomes" id="UP000465302"/>
    </source>
</evidence>
<gene>
    <name evidence="3" type="ORF">CQY20_14575</name>
    <name evidence="2" type="ORF">MAGR_60790</name>
</gene>
<dbReference type="AlphaFoldDB" id="A0A2A7N2B6"/>
<evidence type="ECO:0000256" key="1">
    <source>
        <dbReference type="SAM" id="Phobius"/>
    </source>
</evidence>
<dbReference type="EMBL" id="BLKS01000002">
    <property type="protein sequence ID" value="GFG54638.1"/>
    <property type="molecule type" value="Genomic_DNA"/>
</dbReference>
<evidence type="ECO:0000313" key="3">
    <source>
        <dbReference type="EMBL" id="PEG37939.1"/>
    </source>
</evidence>
<feature type="transmembrane region" description="Helical" evidence="1">
    <location>
        <begin position="98"/>
        <end position="120"/>
    </location>
</feature>
<comment type="caution">
    <text evidence="3">The sequence shown here is derived from an EMBL/GenBank/DDBJ whole genome shotgun (WGS) entry which is preliminary data.</text>
</comment>
<accession>A0A2A7N2B6</accession>
<keyword evidence="1" id="KW-0812">Transmembrane</keyword>
<keyword evidence="4" id="KW-1185">Reference proteome</keyword>
<keyword evidence="1" id="KW-0472">Membrane</keyword>
<dbReference type="Proteomes" id="UP000220914">
    <property type="component" value="Unassembled WGS sequence"/>
</dbReference>
<keyword evidence="1" id="KW-1133">Transmembrane helix</keyword>
<feature type="transmembrane region" description="Helical" evidence="1">
    <location>
        <begin position="72"/>
        <end position="92"/>
    </location>
</feature>
<proteinExistence type="predicted"/>
<sequence>MCYAGLALLTATQVVVGLWALLLPERFFALAVVGMGMAYNEHLMRDYGAMTLASAVVLAVAAIRMDRWIVRTALVMYLVWAVSPFFIHLAMLDHLPRSTGALLMTMLGAAIVIPAVLLVISLRSDRTCGTAIVIPAVLLVISLRSDRTCGATGESGSAS</sequence>
<name>A0A2A7N2B6_MYCAG</name>
<evidence type="ECO:0000313" key="4">
    <source>
        <dbReference type="Proteomes" id="UP000220914"/>
    </source>
</evidence>
<reference evidence="3 4" key="1">
    <citation type="submission" date="2017-10" db="EMBL/GenBank/DDBJ databases">
        <title>The new phylogeny of genus Mycobacterium.</title>
        <authorList>
            <person name="Tortoli E."/>
            <person name="Trovato A."/>
            <person name="Cirillo D.M."/>
        </authorList>
    </citation>
    <scope>NUCLEOTIDE SEQUENCE [LARGE SCALE GENOMIC DNA]</scope>
    <source>
        <strain evidence="3 4">CCUG37673</strain>
    </source>
</reference>